<comment type="caution">
    <text evidence="1">The sequence shown here is derived from an EMBL/GenBank/DDBJ whole genome shotgun (WGS) entry which is preliminary data.</text>
</comment>
<organism evidence="1 2">
    <name type="scientific">Circinella minor</name>
    <dbReference type="NCBI Taxonomy" id="1195481"/>
    <lineage>
        <taxon>Eukaryota</taxon>
        <taxon>Fungi</taxon>
        <taxon>Fungi incertae sedis</taxon>
        <taxon>Mucoromycota</taxon>
        <taxon>Mucoromycotina</taxon>
        <taxon>Mucoromycetes</taxon>
        <taxon>Mucorales</taxon>
        <taxon>Lichtheimiaceae</taxon>
        <taxon>Circinella</taxon>
    </lineage>
</organism>
<proteinExistence type="predicted"/>
<dbReference type="Proteomes" id="UP000646827">
    <property type="component" value="Unassembled WGS sequence"/>
</dbReference>
<gene>
    <name evidence="1" type="ORF">INT45_007544</name>
</gene>
<evidence type="ECO:0000313" key="2">
    <source>
        <dbReference type="Proteomes" id="UP000646827"/>
    </source>
</evidence>
<name>A0A8H7S4S3_9FUNG</name>
<dbReference type="EMBL" id="JAEPRB010000091">
    <property type="protein sequence ID" value="KAG2222108.1"/>
    <property type="molecule type" value="Genomic_DNA"/>
</dbReference>
<dbReference type="AlphaFoldDB" id="A0A8H7S4S3"/>
<protein>
    <submittedName>
        <fullName evidence="1">Uncharacterized protein</fullName>
    </submittedName>
</protein>
<sequence>MVNSFLHTVPPVSSYSQIKNYSLDKEENIDNEKLSLLFSPVQDQKHHELATRTEITTNITNRSTLADPFVHAEETWSTYNNTANYINMIQSLRNMISFWMDIRQYNEDNNNSLCSSSHQRQQQKNDFTNSSTKINMKLCPVITVTDENNIHYYNGSNNDNDNMCRQNNMSILVNHQENTDSIMAIPLYRGCASKDKINKNNNESHNHWLWSLLSSNNKMEGDDNNNNNNKNSDGLIIHCQATVRPSAQQKQPLWTLTHSYVRDTRINSAELRIISAEQNMIRNSKITRPLKNRQYQQRRKDDFVWGQRSCLRIVCNVGEIHK</sequence>
<evidence type="ECO:0000313" key="1">
    <source>
        <dbReference type="EMBL" id="KAG2222108.1"/>
    </source>
</evidence>
<accession>A0A8H7S4S3</accession>
<keyword evidence="2" id="KW-1185">Reference proteome</keyword>
<reference evidence="1 2" key="1">
    <citation type="submission" date="2020-12" db="EMBL/GenBank/DDBJ databases">
        <title>Metabolic potential, ecology and presence of endohyphal bacteria is reflected in genomic diversity of Mucoromycotina.</title>
        <authorList>
            <person name="Muszewska A."/>
            <person name="Okrasinska A."/>
            <person name="Steczkiewicz K."/>
            <person name="Drgas O."/>
            <person name="Orlowska M."/>
            <person name="Perlinska-Lenart U."/>
            <person name="Aleksandrzak-Piekarczyk T."/>
            <person name="Szatraj K."/>
            <person name="Zielenkiewicz U."/>
            <person name="Pilsyk S."/>
            <person name="Malc E."/>
            <person name="Mieczkowski P."/>
            <person name="Kruszewska J.S."/>
            <person name="Biernat P."/>
            <person name="Pawlowska J."/>
        </authorList>
    </citation>
    <scope>NUCLEOTIDE SEQUENCE [LARGE SCALE GENOMIC DNA]</scope>
    <source>
        <strain evidence="1 2">CBS 142.35</strain>
    </source>
</reference>
<dbReference type="OrthoDB" id="2215011at2759"/>